<dbReference type="InterPro" id="IPR045617">
    <property type="entry name" value="DUF6445"/>
</dbReference>
<dbReference type="Pfam" id="PF20043">
    <property type="entry name" value="DUF6445"/>
    <property type="match status" value="1"/>
</dbReference>
<gene>
    <name evidence="1" type="ORF">SAMN02745129_4549</name>
</gene>
<keyword evidence="2" id="KW-1185">Reference proteome</keyword>
<reference evidence="1 2" key="1">
    <citation type="submission" date="2016-11" db="EMBL/GenBank/DDBJ databases">
        <authorList>
            <person name="Jaros S."/>
            <person name="Januszkiewicz K."/>
            <person name="Wedrychowicz H."/>
        </authorList>
    </citation>
    <scope>NUCLEOTIDE SEQUENCE [LARGE SCALE GENOMIC DNA]</scope>
    <source>
        <strain evidence="1 2">DSM 16917</strain>
    </source>
</reference>
<organism evidence="1 2">
    <name type="scientific">Ferrimonas marina</name>
    <dbReference type="NCBI Taxonomy" id="299255"/>
    <lineage>
        <taxon>Bacteria</taxon>
        <taxon>Pseudomonadati</taxon>
        <taxon>Pseudomonadota</taxon>
        <taxon>Gammaproteobacteria</taxon>
        <taxon>Alteromonadales</taxon>
        <taxon>Ferrimonadaceae</taxon>
        <taxon>Ferrimonas</taxon>
    </lineage>
</organism>
<dbReference type="Proteomes" id="UP000184268">
    <property type="component" value="Unassembled WGS sequence"/>
</dbReference>
<protein>
    <submittedName>
        <fullName evidence="1">Uncharacterized protein</fullName>
    </submittedName>
</protein>
<dbReference type="RefSeq" id="WP_067664861.1">
    <property type="nucleotide sequence ID" value="NZ_FQXG01000008.1"/>
</dbReference>
<dbReference type="STRING" id="299255.SAMN02745129_4549"/>
<evidence type="ECO:0000313" key="2">
    <source>
        <dbReference type="Proteomes" id="UP000184268"/>
    </source>
</evidence>
<dbReference type="EMBL" id="FQXG01000008">
    <property type="protein sequence ID" value="SHI16292.1"/>
    <property type="molecule type" value="Genomic_DNA"/>
</dbReference>
<name>A0A1M5YW52_9GAMM</name>
<sequence length="241" mass="27638">MLSTPHQAPFALNRQSEPQIRRIGLEQTPVIQIDDFLMDLEPLRQAAERASFEPDPQTYYPGIRAPLPKAYVVDTVQYLIPLLQRVYGIPRQARMQPRGFCFSLITQAPESLKPLQCLPHFDTPDRFHFAILHYLNAPPHGDTLFFRHRASTFERVGQERMDDYFDQGRDALAEVKANEPGYRTGSDRHYDCYDRVSYRANRLAIYPGNLLHSTAVMAEQDIDPSPSSGRLTANLFISFQV</sequence>
<evidence type="ECO:0000313" key="1">
    <source>
        <dbReference type="EMBL" id="SHI16292.1"/>
    </source>
</evidence>
<accession>A0A1M5YW52</accession>
<dbReference type="AlphaFoldDB" id="A0A1M5YW52"/>
<proteinExistence type="predicted"/>
<dbReference type="OrthoDB" id="4048724at2"/>